<dbReference type="AlphaFoldDB" id="A0A6D0F7T0"/>
<proteinExistence type="predicted"/>
<name>A0A6D0F7T0_ECOLX</name>
<reference evidence="2 3" key="1">
    <citation type="submission" date="2019-12" db="EMBL/GenBank/DDBJ databases">
        <title>Enteriobacteria Tanzani isolates_10434.</title>
        <authorList>
            <person name="Subbiah M."/>
            <person name="Call D."/>
        </authorList>
    </citation>
    <scope>NUCLEOTIDE SEQUENCE [LARGE SCALE GENOMIC DNA]</scope>
    <source>
        <strain evidence="2 3">10434wD1</strain>
    </source>
</reference>
<sequence length="49" mass="5505">NSAEKIRWSTDEMQPDKGLEMTVALRETDAGQGVPGNFRALATFNFIYQ</sequence>
<protein>
    <submittedName>
        <fullName evidence="2">Fimbrial protein</fullName>
    </submittedName>
</protein>
<feature type="domain" description="Fimbrial-type adhesion" evidence="1">
    <location>
        <begin position="2"/>
        <end position="49"/>
    </location>
</feature>
<gene>
    <name evidence="2" type="ORF">GRW05_25440</name>
</gene>
<feature type="non-terminal residue" evidence="2">
    <location>
        <position position="1"/>
    </location>
</feature>
<evidence type="ECO:0000313" key="3">
    <source>
        <dbReference type="Proteomes" id="UP000436141"/>
    </source>
</evidence>
<dbReference type="Pfam" id="PF00419">
    <property type="entry name" value="Fimbrial"/>
    <property type="match status" value="1"/>
</dbReference>
<dbReference type="EMBL" id="WUIY01000361">
    <property type="protein sequence ID" value="MXI77532.1"/>
    <property type="molecule type" value="Genomic_DNA"/>
</dbReference>
<dbReference type="RefSeq" id="WP_196057737.1">
    <property type="nucleotide sequence ID" value="NZ_JACZHY010000176.1"/>
</dbReference>
<dbReference type="InterPro" id="IPR000259">
    <property type="entry name" value="Adhesion_dom_fimbrial"/>
</dbReference>
<evidence type="ECO:0000313" key="2">
    <source>
        <dbReference type="EMBL" id="MXI77532.1"/>
    </source>
</evidence>
<dbReference type="GO" id="GO:0007155">
    <property type="term" value="P:cell adhesion"/>
    <property type="evidence" value="ECO:0007669"/>
    <property type="project" value="InterPro"/>
</dbReference>
<dbReference type="GO" id="GO:0009289">
    <property type="term" value="C:pilus"/>
    <property type="evidence" value="ECO:0007669"/>
    <property type="project" value="InterPro"/>
</dbReference>
<accession>A0A6D0F7T0</accession>
<comment type="caution">
    <text evidence="2">The sequence shown here is derived from an EMBL/GenBank/DDBJ whole genome shotgun (WGS) entry which is preliminary data.</text>
</comment>
<dbReference type="Proteomes" id="UP000436141">
    <property type="component" value="Unassembled WGS sequence"/>
</dbReference>
<organism evidence="2 3">
    <name type="scientific">Escherichia coli</name>
    <dbReference type="NCBI Taxonomy" id="562"/>
    <lineage>
        <taxon>Bacteria</taxon>
        <taxon>Pseudomonadati</taxon>
        <taxon>Pseudomonadota</taxon>
        <taxon>Gammaproteobacteria</taxon>
        <taxon>Enterobacterales</taxon>
        <taxon>Enterobacteriaceae</taxon>
        <taxon>Escherichia</taxon>
    </lineage>
</organism>
<evidence type="ECO:0000259" key="1">
    <source>
        <dbReference type="Pfam" id="PF00419"/>
    </source>
</evidence>